<proteinExistence type="predicted"/>
<keyword evidence="2" id="KW-1185">Reference proteome</keyword>
<dbReference type="OMA" id="WLSPANE"/>
<sequence length="115" mass="12957">MARSAPRNGELLNASEFGLEYALCSCISVRSGHRKSELVVKRKRFEAFGPVNGLYQRVYISAGSLGYAVASEVCARSRRHLQQLFRERKANDCLIWLSPANEEQTPSQATRHTKE</sequence>
<dbReference type="KEGG" id="pbl:PAAG_04437"/>
<dbReference type="OrthoDB" id="10288490at2759"/>
<dbReference type="EMBL" id="KN294002">
    <property type="protein sequence ID" value="EEH33387.2"/>
    <property type="molecule type" value="Genomic_DNA"/>
</dbReference>
<dbReference type="VEuPathDB" id="FungiDB:PAAG_04437"/>
<name>C1H0Z3_PARBA</name>
<dbReference type="Proteomes" id="UP000002059">
    <property type="component" value="Partially assembled WGS sequence"/>
</dbReference>
<dbReference type="eggNOG" id="ENOG502TD82">
    <property type="taxonomic scope" value="Eukaryota"/>
</dbReference>
<dbReference type="RefSeq" id="XP_015699501.1">
    <property type="nucleotide sequence ID" value="XM_015845275.1"/>
</dbReference>
<gene>
    <name evidence="1" type="ORF">PAAG_04437</name>
</gene>
<organism evidence="1 2">
    <name type="scientific">Paracoccidioides lutzii (strain ATCC MYA-826 / Pb01)</name>
    <name type="common">Paracoccidioides brasiliensis</name>
    <dbReference type="NCBI Taxonomy" id="502779"/>
    <lineage>
        <taxon>Eukaryota</taxon>
        <taxon>Fungi</taxon>
        <taxon>Dikarya</taxon>
        <taxon>Ascomycota</taxon>
        <taxon>Pezizomycotina</taxon>
        <taxon>Eurotiomycetes</taxon>
        <taxon>Eurotiomycetidae</taxon>
        <taxon>Onygenales</taxon>
        <taxon>Ajellomycetaceae</taxon>
        <taxon>Paracoccidioides</taxon>
    </lineage>
</organism>
<evidence type="ECO:0000313" key="1">
    <source>
        <dbReference type="EMBL" id="EEH33387.2"/>
    </source>
</evidence>
<protein>
    <submittedName>
        <fullName evidence="1">Uncharacterized protein</fullName>
    </submittedName>
</protein>
<dbReference type="AlphaFoldDB" id="C1H0Z3"/>
<dbReference type="HOGENOM" id="CLU_2109752_0_0_1"/>
<accession>C1H0Z3</accession>
<reference evidence="1 2" key="1">
    <citation type="journal article" date="2011" name="PLoS Genet.">
        <title>Comparative genomic analysis of human fungal pathogens causing paracoccidioidomycosis.</title>
        <authorList>
            <person name="Desjardins C.A."/>
            <person name="Champion M.D."/>
            <person name="Holder J.W."/>
            <person name="Muszewska A."/>
            <person name="Goldberg J."/>
            <person name="Bailao A.M."/>
            <person name="Brigido M.M."/>
            <person name="Ferreira M.E."/>
            <person name="Garcia A.M."/>
            <person name="Grynberg M."/>
            <person name="Gujja S."/>
            <person name="Heiman D.I."/>
            <person name="Henn M.R."/>
            <person name="Kodira C.D."/>
            <person name="Leon-Narvaez H."/>
            <person name="Longo L.V."/>
            <person name="Ma L.J."/>
            <person name="Malavazi I."/>
            <person name="Matsuo A.L."/>
            <person name="Morais F.V."/>
            <person name="Pereira M."/>
            <person name="Rodriguez-Brito S."/>
            <person name="Sakthikumar S."/>
            <person name="Salem-Izacc S.M."/>
            <person name="Sykes S.M."/>
            <person name="Teixeira M.M."/>
            <person name="Vallejo M.C."/>
            <person name="Walter M.E."/>
            <person name="Yandava C."/>
            <person name="Young S."/>
            <person name="Zeng Q."/>
            <person name="Zucker J."/>
            <person name="Felipe M.S."/>
            <person name="Goldman G.H."/>
            <person name="Haas B.J."/>
            <person name="McEwen J.G."/>
            <person name="Nino-Vega G."/>
            <person name="Puccia R."/>
            <person name="San-Blas G."/>
            <person name="Soares C.M."/>
            <person name="Birren B.W."/>
            <person name="Cuomo C.A."/>
        </authorList>
    </citation>
    <scope>NUCLEOTIDE SEQUENCE [LARGE SCALE GENOMIC DNA]</scope>
    <source>
        <strain evidence="2">ATCC MYA-826 / Pb01</strain>
    </source>
</reference>
<evidence type="ECO:0000313" key="2">
    <source>
        <dbReference type="Proteomes" id="UP000002059"/>
    </source>
</evidence>
<dbReference type="GeneID" id="9096800"/>